<keyword evidence="2" id="KW-1185">Reference proteome</keyword>
<evidence type="ECO:0000313" key="1">
    <source>
        <dbReference type="EMBL" id="AWN43187.1"/>
    </source>
</evidence>
<dbReference type="EMBL" id="CP029550">
    <property type="protein sequence ID" value="AWN43187.1"/>
    <property type="molecule type" value="Genomic_DNA"/>
</dbReference>
<dbReference type="RefSeq" id="WP_109893751.1">
    <property type="nucleotide sequence ID" value="NZ_CP029550.1"/>
</dbReference>
<proteinExistence type="predicted"/>
<dbReference type="Proteomes" id="UP000245926">
    <property type="component" value="Chromosome"/>
</dbReference>
<accession>A0A2U8WAM1</accession>
<name>A0A2U8WAM1_9HYPH</name>
<sequence length="80" mass="8502">MRCFVLLHALTGEPGAPPPEIYVNRDLITVATPVRLERGSAYAGANTLLSFNGNALRWVVETPAEVMRAPCVVGKGGPPD</sequence>
<reference evidence="2" key="1">
    <citation type="submission" date="2018-05" db="EMBL/GenBank/DDBJ databases">
        <title>Complete Genome Sequence of Methylobacterium sp. 17SD2-17.</title>
        <authorList>
            <person name="Srinivasan S."/>
        </authorList>
    </citation>
    <scope>NUCLEOTIDE SEQUENCE [LARGE SCALE GENOMIC DNA]</scope>
    <source>
        <strain evidence="2">17SD2-17</strain>
    </source>
</reference>
<dbReference type="KEGG" id="mets:DK389_25170"/>
<dbReference type="AlphaFoldDB" id="A0A2U8WAM1"/>
<protein>
    <submittedName>
        <fullName evidence="1">Uncharacterized protein</fullName>
    </submittedName>
</protein>
<gene>
    <name evidence="1" type="ORF">DK389_25170</name>
</gene>
<organism evidence="1 2">
    <name type="scientific">Methylobacterium durans</name>
    <dbReference type="NCBI Taxonomy" id="2202825"/>
    <lineage>
        <taxon>Bacteria</taxon>
        <taxon>Pseudomonadati</taxon>
        <taxon>Pseudomonadota</taxon>
        <taxon>Alphaproteobacteria</taxon>
        <taxon>Hyphomicrobiales</taxon>
        <taxon>Methylobacteriaceae</taxon>
        <taxon>Methylobacterium</taxon>
    </lineage>
</organism>
<dbReference type="OrthoDB" id="7997106at2"/>
<evidence type="ECO:0000313" key="2">
    <source>
        <dbReference type="Proteomes" id="UP000245926"/>
    </source>
</evidence>